<protein>
    <submittedName>
        <fullName evidence="1">Uncharacterized protein</fullName>
    </submittedName>
</protein>
<evidence type="ECO:0000313" key="2">
    <source>
        <dbReference type="Proteomes" id="UP000682811"/>
    </source>
</evidence>
<dbReference type="Pfam" id="PF26344">
    <property type="entry name" value="YuzC"/>
    <property type="match status" value="1"/>
</dbReference>
<dbReference type="EMBL" id="BORT01000009">
    <property type="protein sequence ID" value="GIO47753.1"/>
    <property type="molecule type" value="Genomic_DNA"/>
</dbReference>
<reference evidence="1 2" key="1">
    <citation type="submission" date="2021-03" db="EMBL/GenBank/DDBJ databases">
        <title>Antimicrobial resistance genes in bacteria isolated from Japanese honey, and their potential for conferring macrolide and lincosamide resistance in the American foulbrood pathogen Paenibacillus larvae.</title>
        <authorList>
            <person name="Okamoto M."/>
            <person name="Kumagai M."/>
            <person name="Kanamori H."/>
            <person name="Takamatsu D."/>
        </authorList>
    </citation>
    <scope>NUCLEOTIDE SEQUENCE [LARGE SCALE GENOMIC DNA]</scope>
    <source>
        <strain evidence="1 2">J34TS1</strain>
    </source>
</reference>
<comment type="caution">
    <text evidence="1">The sequence shown here is derived from an EMBL/GenBank/DDBJ whole genome shotgun (WGS) entry which is preliminary data.</text>
</comment>
<dbReference type="RefSeq" id="WP_212978536.1">
    <property type="nucleotide sequence ID" value="NZ_AP025343.1"/>
</dbReference>
<sequence length="132" mass="15170">MSYPPYWAYAASYPYLQSHPYFFYPYPCLHSAIREYPPVETGTLRQSIQDYYKLMEEGYQILNKLSEQSFAYRIMAAAQAGNKQEVDRLMKTISTTASIQSEFSPSGIGITVDPISHNHSCCKLVMFLRWGS</sequence>
<keyword evidence="2" id="KW-1185">Reference proteome</keyword>
<name>A0A919YDM8_9BACL</name>
<evidence type="ECO:0000313" key="1">
    <source>
        <dbReference type="EMBL" id="GIO47753.1"/>
    </source>
</evidence>
<gene>
    <name evidence="1" type="ORF">J34TS1_25180</name>
</gene>
<accession>A0A919YDM8</accession>
<dbReference type="Proteomes" id="UP000682811">
    <property type="component" value="Unassembled WGS sequence"/>
</dbReference>
<dbReference type="AlphaFoldDB" id="A0A919YDM8"/>
<proteinExistence type="predicted"/>
<dbReference type="InterPro" id="IPR058870">
    <property type="entry name" value="YuzC"/>
</dbReference>
<organism evidence="1 2">
    <name type="scientific">Paenibacillus azoreducens</name>
    <dbReference type="NCBI Taxonomy" id="116718"/>
    <lineage>
        <taxon>Bacteria</taxon>
        <taxon>Bacillati</taxon>
        <taxon>Bacillota</taxon>
        <taxon>Bacilli</taxon>
        <taxon>Bacillales</taxon>
        <taxon>Paenibacillaceae</taxon>
        <taxon>Paenibacillus</taxon>
    </lineage>
</organism>